<dbReference type="Proteomes" id="UP000091918">
    <property type="component" value="Unassembled WGS sequence"/>
</dbReference>
<evidence type="ECO:0000256" key="1">
    <source>
        <dbReference type="SAM" id="MobiDB-lite"/>
    </source>
</evidence>
<protein>
    <submittedName>
        <fullName evidence="2">Uncharacterized protein</fullName>
    </submittedName>
</protein>
<accession>A0A1B7NYN1</accession>
<proteinExistence type="predicted"/>
<sequence length="97" mass="10535">MTKQLCGIPHNQSQWHLTGHMPVFMSICVPISGNTQPCASLSFPSQPGEMFIPPPGSKNPRHGVSSLCDLAHHTLNSHPTPARDVQDNISDMPTELP</sequence>
<dbReference type="EMBL" id="LGUA01000390">
    <property type="protein sequence ID" value="OAX81890.1"/>
    <property type="molecule type" value="Genomic_DNA"/>
</dbReference>
<dbReference type="AlphaFoldDB" id="A0A1B7NYN1"/>
<name>A0A1B7NYN1_9EURO</name>
<organism evidence="2 3">
    <name type="scientific">Emergomyces africanus</name>
    <dbReference type="NCBI Taxonomy" id="1955775"/>
    <lineage>
        <taxon>Eukaryota</taxon>
        <taxon>Fungi</taxon>
        <taxon>Dikarya</taxon>
        <taxon>Ascomycota</taxon>
        <taxon>Pezizomycotina</taxon>
        <taxon>Eurotiomycetes</taxon>
        <taxon>Eurotiomycetidae</taxon>
        <taxon>Onygenales</taxon>
        <taxon>Ajellomycetaceae</taxon>
        <taxon>Emergomyces</taxon>
    </lineage>
</organism>
<reference evidence="2 3" key="1">
    <citation type="submission" date="2015-07" db="EMBL/GenBank/DDBJ databases">
        <title>Emmonsia species relationships and genome sequence.</title>
        <authorList>
            <person name="Cuomo C.A."/>
            <person name="Schwartz I.S."/>
            <person name="Kenyon C."/>
            <person name="de Hoog G.S."/>
            <person name="Govender N.P."/>
            <person name="Botha A."/>
            <person name="Moreno L."/>
            <person name="de Vries M."/>
            <person name="Munoz J.F."/>
            <person name="Stielow J.B."/>
        </authorList>
    </citation>
    <scope>NUCLEOTIDE SEQUENCE [LARGE SCALE GENOMIC DNA]</scope>
    <source>
        <strain evidence="2 3">CBS 136260</strain>
    </source>
</reference>
<comment type="caution">
    <text evidence="2">The sequence shown here is derived from an EMBL/GenBank/DDBJ whole genome shotgun (WGS) entry which is preliminary data.</text>
</comment>
<keyword evidence="3" id="KW-1185">Reference proteome</keyword>
<feature type="region of interest" description="Disordered" evidence="1">
    <location>
        <begin position="73"/>
        <end position="97"/>
    </location>
</feature>
<evidence type="ECO:0000313" key="2">
    <source>
        <dbReference type="EMBL" id="OAX81890.1"/>
    </source>
</evidence>
<dbReference type="STRING" id="1658172.A0A1B7NYN1"/>
<gene>
    <name evidence="2" type="ORF">ACJ72_03758</name>
</gene>
<dbReference type="OrthoDB" id="4206122at2759"/>
<evidence type="ECO:0000313" key="3">
    <source>
        <dbReference type="Proteomes" id="UP000091918"/>
    </source>
</evidence>